<name>A0A1J1J0S0_9DIPT</name>
<proteinExistence type="inferred from homology"/>
<comment type="similarity">
    <text evidence="3 10">Belongs to the TRM44 family.</text>
</comment>
<dbReference type="Proteomes" id="UP000183832">
    <property type="component" value="Unassembled WGS sequence"/>
</dbReference>
<evidence type="ECO:0000313" key="12">
    <source>
        <dbReference type="Proteomes" id="UP000183832"/>
    </source>
</evidence>
<gene>
    <name evidence="11" type="ORF">CLUMA_CG018075</name>
</gene>
<evidence type="ECO:0000256" key="1">
    <source>
        <dbReference type="ARBA" id="ARBA00002778"/>
    </source>
</evidence>
<dbReference type="EMBL" id="CVRI01000064">
    <property type="protein sequence ID" value="CRL05546.1"/>
    <property type="molecule type" value="Genomic_DNA"/>
</dbReference>
<reference evidence="11 12" key="1">
    <citation type="submission" date="2015-04" db="EMBL/GenBank/DDBJ databases">
        <authorList>
            <person name="Syromyatnikov M.Y."/>
            <person name="Popov V.N."/>
        </authorList>
    </citation>
    <scope>NUCLEOTIDE SEQUENCE [LARGE SCALE GENOMIC DNA]</scope>
</reference>
<keyword evidence="6 10" id="KW-0808">Transferase</keyword>
<evidence type="ECO:0000256" key="6">
    <source>
        <dbReference type="ARBA" id="ARBA00022679"/>
    </source>
</evidence>
<comment type="function">
    <text evidence="10">Adenosyl-L-methionine (AdoMet)-dependent tRNA (uracil-O(2)-)-methyltransferase.</text>
</comment>
<organism evidence="11 12">
    <name type="scientific">Clunio marinus</name>
    <dbReference type="NCBI Taxonomy" id="568069"/>
    <lineage>
        <taxon>Eukaryota</taxon>
        <taxon>Metazoa</taxon>
        <taxon>Ecdysozoa</taxon>
        <taxon>Arthropoda</taxon>
        <taxon>Hexapoda</taxon>
        <taxon>Insecta</taxon>
        <taxon>Pterygota</taxon>
        <taxon>Neoptera</taxon>
        <taxon>Endopterygota</taxon>
        <taxon>Diptera</taxon>
        <taxon>Nematocera</taxon>
        <taxon>Chironomoidea</taxon>
        <taxon>Chironomidae</taxon>
        <taxon>Clunio</taxon>
    </lineage>
</organism>
<evidence type="ECO:0000256" key="10">
    <source>
        <dbReference type="RuleBase" id="RU368004"/>
    </source>
</evidence>
<dbReference type="PANTHER" id="PTHR21210:SF0">
    <property type="entry name" value="TRNA (URACIL-O(2)-)-METHYLTRANSFERASE-RELATED"/>
    <property type="match status" value="1"/>
</dbReference>
<accession>A0A1J1J0S0</accession>
<sequence length="585" mass="67864">MDESKEANAFYHALYIYLKKTQVINRKLSCVSNVVCLKTFKHFDKNDFIRNLKALENVDSESVEKAYKDLGSTFDKSYLEEIKEVDDTSKVIFISIDRMLPRNVQKYHNCTLLTIIDVNDATASFYPLNADTKNLIPSDDYKLTFSRETNQVELQILCKNEGSSNWLQFVLIKKVQSWIDSFSKEEIQQNIESHNLINSELYNSTYASLKEKYGRELEANWKETTDPKKFIYEDIAIASYLIVLWKHERDAENIIDPQSFVDLGCGNGLLVYILSQEGHRGYGIDLRKRKIWDQYPSGTDLREYAIIPSDENLFPDIDWIIGNHSDELSPWISVISARSSYKSRYFLLPCCAFEFSGAKYQRKGGIKSLYMSYIDYLLSISDVCGFSSTKLDRLKIPSTKRICIIATGRIHSQAEFQLQCQNIQNFINQENSSESNSNIWSETFKPRDKIEPVRNCTKIEKSLKDSITKVIFDKLLEERSFCDKFPEWNCGGKIRMSDAVNLILEEDLKKLKSECGGLQTILRNKHQIFEVHGGVIKIRMPQRITEKNLTRRNAMKNVIKTLQCYFYKNHPNACPLNDSECCYRH</sequence>
<dbReference type="GO" id="GO:0141101">
    <property type="term" value="F:tRNA(Ser) (uridine(44)-2'-O-)-methyltransferase activity"/>
    <property type="evidence" value="ECO:0007669"/>
    <property type="project" value="UniProtKB-EC"/>
</dbReference>
<evidence type="ECO:0000256" key="4">
    <source>
        <dbReference type="ARBA" id="ARBA00022490"/>
    </source>
</evidence>
<dbReference type="OrthoDB" id="10047021at2759"/>
<dbReference type="SUPFAM" id="SSF53335">
    <property type="entry name" value="S-adenosyl-L-methionine-dependent methyltransferases"/>
    <property type="match status" value="1"/>
</dbReference>
<evidence type="ECO:0000313" key="11">
    <source>
        <dbReference type="EMBL" id="CRL05546.1"/>
    </source>
</evidence>
<dbReference type="InterPro" id="IPR011671">
    <property type="entry name" value="tRNA_uracil_MeTrfase"/>
</dbReference>
<evidence type="ECO:0000256" key="9">
    <source>
        <dbReference type="ARBA" id="ARBA00047957"/>
    </source>
</evidence>
<keyword evidence="12" id="KW-1185">Reference proteome</keyword>
<evidence type="ECO:0000256" key="5">
    <source>
        <dbReference type="ARBA" id="ARBA00022603"/>
    </source>
</evidence>
<dbReference type="STRING" id="568069.A0A1J1J0S0"/>
<protein>
    <recommendedName>
        <fullName evidence="10">tRNA (uracil-O(2)-)-methyltransferase</fullName>
        <ecNumber evidence="10">2.1.1.211</ecNumber>
    </recommendedName>
</protein>
<evidence type="ECO:0000256" key="8">
    <source>
        <dbReference type="ARBA" id="ARBA00022694"/>
    </source>
</evidence>
<evidence type="ECO:0000256" key="7">
    <source>
        <dbReference type="ARBA" id="ARBA00022691"/>
    </source>
</evidence>
<dbReference type="AlphaFoldDB" id="A0A1J1J0S0"/>
<comment type="subcellular location">
    <subcellularLocation>
        <location evidence="2 10">Cytoplasm</location>
    </subcellularLocation>
</comment>
<dbReference type="EC" id="2.1.1.211" evidence="10"/>
<comment type="function">
    <text evidence="1">Probable adenosyl-L-methionine (AdoMet)-dependent tRNA (uracil-O(2)-)-methyltransferase.</text>
</comment>
<keyword evidence="8 10" id="KW-0819">tRNA processing</keyword>
<dbReference type="InterPro" id="IPR029063">
    <property type="entry name" value="SAM-dependent_MTases_sf"/>
</dbReference>
<dbReference type="GO" id="GO:0005737">
    <property type="term" value="C:cytoplasm"/>
    <property type="evidence" value="ECO:0007669"/>
    <property type="project" value="UniProtKB-SubCell"/>
</dbReference>
<keyword evidence="5 10" id="KW-0489">Methyltransferase</keyword>
<keyword evidence="7 10" id="KW-0949">S-adenosyl-L-methionine</keyword>
<keyword evidence="4 10" id="KW-0963">Cytoplasm</keyword>
<dbReference type="GO" id="GO:0030488">
    <property type="term" value="P:tRNA methylation"/>
    <property type="evidence" value="ECO:0007669"/>
    <property type="project" value="UniProtKB-UniRule"/>
</dbReference>
<evidence type="ECO:0000256" key="3">
    <source>
        <dbReference type="ARBA" id="ARBA00009056"/>
    </source>
</evidence>
<evidence type="ECO:0000256" key="2">
    <source>
        <dbReference type="ARBA" id="ARBA00004496"/>
    </source>
</evidence>
<comment type="catalytic activity">
    <reaction evidence="9 10">
        <text>uridine(44) in tRNA(Ser) + S-adenosyl-L-methionine = 2'-O-methyluridine(44) in tRNA(Ser) + S-adenosyl-L-homocysteine + H(+)</text>
        <dbReference type="Rhea" id="RHEA:43100"/>
        <dbReference type="Rhea" id="RHEA-COMP:10339"/>
        <dbReference type="Rhea" id="RHEA-COMP:10340"/>
        <dbReference type="ChEBI" id="CHEBI:15378"/>
        <dbReference type="ChEBI" id="CHEBI:57856"/>
        <dbReference type="ChEBI" id="CHEBI:59789"/>
        <dbReference type="ChEBI" id="CHEBI:65315"/>
        <dbReference type="ChEBI" id="CHEBI:74478"/>
        <dbReference type="EC" id="2.1.1.211"/>
    </reaction>
</comment>
<dbReference type="PANTHER" id="PTHR21210">
    <property type="entry name" value="TRNA (URACIL-O(2)-)-METHYLTRANSFERASE-RELATED"/>
    <property type="match status" value="1"/>
</dbReference>
<dbReference type="Pfam" id="PF07757">
    <property type="entry name" value="AdoMet_MTase"/>
    <property type="match status" value="1"/>
</dbReference>